<feature type="active site" description="Charge relay system" evidence="14">
    <location>
        <position position="182"/>
    </location>
</feature>
<dbReference type="InterPro" id="IPR001940">
    <property type="entry name" value="Peptidase_S1C"/>
</dbReference>
<evidence type="ECO:0000256" key="12">
    <source>
        <dbReference type="ARBA" id="ARBA00023016"/>
    </source>
</evidence>
<evidence type="ECO:0000256" key="4">
    <source>
        <dbReference type="ARBA" id="ARBA00013035"/>
    </source>
</evidence>
<keyword evidence="9" id="KW-0574">Periplasm</keyword>
<evidence type="ECO:0000256" key="7">
    <source>
        <dbReference type="ARBA" id="ARBA00022729"/>
    </source>
</evidence>
<dbReference type="Gene3D" id="2.30.42.10">
    <property type="match status" value="2"/>
</dbReference>
<dbReference type="Proteomes" id="UP000534388">
    <property type="component" value="Unassembled WGS sequence"/>
</dbReference>
<feature type="binding site" evidence="15">
    <location>
        <position position="152"/>
    </location>
    <ligand>
        <name>substrate</name>
    </ligand>
</feature>
<dbReference type="PANTHER" id="PTHR22939:SF130">
    <property type="entry name" value="PERIPLASMIC SERINE ENDOPROTEASE DEGP-LIKE-RELATED"/>
    <property type="match status" value="1"/>
</dbReference>
<dbReference type="EC" id="3.4.21.107" evidence="4"/>
<organism evidence="18 19">
    <name type="scientific">Rugamonas brunnea</name>
    <dbReference type="NCBI Taxonomy" id="2758569"/>
    <lineage>
        <taxon>Bacteria</taxon>
        <taxon>Pseudomonadati</taxon>
        <taxon>Pseudomonadota</taxon>
        <taxon>Betaproteobacteria</taxon>
        <taxon>Burkholderiales</taxon>
        <taxon>Oxalobacteraceae</taxon>
        <taxon>Telluria group</taxon>
        <taxon>Rugamonas</taxon>
    </lineage>
</organism>
<comment type="catalytic activity">
    <reaction evidence="1">
        <text>Acts on substrates that are at least partially unfolded. The cleavage site P1 residue is normally between a pair of hydrophobic residues, such as Val-|-Val.</text>
        <dbReference type="EC" id="3.4.21.107"/>
    </reaction>
</comment>
<dbReference type="SMART" id="SM00228">
    <property type="entry name" value="PDZ"/>
    <property type="match status" value="2"/>
</dbReference>
<dbReference type="SUPFAM" id="SSF50156">
    <property type="entry name" value="PDZ domain-like"/>
    <property type="match status" value="2"/>
</dbReference>
<evidence type="ECO:0000256" key="6">
    <source>
        <dbReference type="ARBA" id="ARBA00022670"/>
    </source>
</evidence>
<dbReference type="InterPro" id="IPR009003">
    <property type="entry name" value="Peptidase_S1_PA"/>
</dbReference>
<evidence type="ECO:0000256" key="11">
    <source>
        <dbReference type="ARBA" id="ARBA00022825"/>
    </source>
</evidence>
<dbReference type="Gene3D" id="2.40.10.120">
    <property type="match status" value="1"/>
</dbReference>
<reference evidence="18 19" key="1">
    <citation type="submission" date="2020-07" db="EMBL/GenBank/DDBJ databases">
        <title>Novel species isolated from subtropical streams in China.</title>
        <authorList>
            <person name="Lu H."/>
        </authorList>
    </citation>
    <scope>NUCLEOTIDE SEQUENCE [LARGE SCALE GENOMIC DNA]</scope>
    <source>
        <strain evidence="18 19">LX20W</strain>
    </source>
</reference>
<evidence type="ECO:0000256" key="13">
    <source>
        <dbReference type="ARBA" id="ARBA00032850"/>
    </source>
</evidence>
<name>A0A7W2EW37_9BURK</name>
<dbReference type="InterPro" id="IPR041489">
    <property type="entry name" value="PDZ_6"/>
</dbReference>
<evidence type="ECO:0000256" key="14">
    <source>
        <dbReference type="PIRSR" id="PIRSR611782-1"/>
    </source>
</evidence>
<dbReference type="AlphaFoldDB" id="A0A7W2EW37"/>
<accession>A0A7W2EW37</accession>
<dbReference type="EMBL" id="JACEZT010000018">
    <property type="protein sequence ID" value="MBA5639681.1"/>
    <property type="molecule type" value="Genomic_DNA"/>
</dbReference>
<keyword evidence="19" id="KW-1185">Reference proteome</keyword>
<keyword evidence="8" id="KW-0677">Repeat</keyword>
<feature type="signal peptide" evidence="16">
    <location>
        <begin position="1"/>
        <end position="32"/>
    </location>
</feature>
<comment type="similarity">
    <text evidence="3">Belongs to the peptidase S1C family.</text>
</comment>
<protein>
    <recommendedName>
        <fullName evidence="5">Probable periplasmic serine endoprotease DegP-like</fullName>
        <ecNumber evidence="4">3.4.21.107</ecNumber>
    </recommendedName>
    <alternativeName>
        <fullName evidence="13">Protease Do</fullName>
    </alternativeName>
</protein>
<dbReference type="InterPro" id="IPR001478">
    <property type="entry name" value="PDZ"/>
</dbReference>
<keyword evidence="6 18" id="KW-0645">Protease</keyword>
<dbReference type="PANTHER" id="PTHR22939">
    <property type="entry name" value="SERINE PROTEASE FAMILY S1C HTRA-RELATED"/>
    <property type="match status" value="1"/>
</dbReference>
<evidence type="ECO:0000313" key="19">
    <source>
        <dbReference type="Proteomes" id="UP000534388"/>
    </source>
</evidence>
<evidence type="ECO:0000256" key="2">
    <source>
        <dbReference type="ARBA" id="ARBA00004418"/>
    </source>
</evidence>
<evidence type="ECO:0000256" key="8">
    <source>
        <dbReference type="ARBA" id="ARBA00022737"/>
    </source>
</evidence>
<sequence>MSQTTLFGSMTVKRLTLAVAAAGVLAAGGAIAVHQNNAVAAAAPGLTVASAAAPVAAAPVPAPLMTLPDFSVIAAHNGPAVVNISVTGSTRTAMDMGDQASRRGGDPFGDDPFFEFFRRFQGQQRGMREVPTHGVGSGFIISPDGVILTNAHVVRDASEVTVKLTDRREFRAKVLGSDPKTDVAVLKIDARNLPVVPLAKANDLKVGEWVLAIGSPYGLESTVTAGVVSAKGRSLPDGNVPFIQTDVAVNPGNSGGPLFNTRGEVVGINSQIYSQTGGYQGLSFAIPIDVANKVKDQIVSTGKVVHAKLGVTVQEVNQGFADSFGLPTPEGALVSNVERGSAAEKAGLKPGDVIRKLNGQTVVSSGDLPAVVGMATPGEKVTLQVWRQGKSVDLTATLANAADKTADADQPAHGASGKLKLGLALRPLDPQEKREAGVAGGLVIEDAAGAAANAGVQPGDVLLSVNGKPVNSIEQVREVVAKSDKSVALLIQRGDEKIFIPVRLG</sequence>
<feature type="binding site" evidence="15">
    <location>
        <begin position="252"/>
        <end position="254"/>
    </location>
    <ligand>
        <name>substrate</name>
    </ligand>
</feature>
<dbReference type="GO" id="GO:0004252">
    <property type="term" value="F:serine-type endopeptidase activity"/>
    <property type="evidence" value="ECO:0007669"/>
    <property type="project" value="InterPro"/>
</dbReference>
<keyword evidence="10" id="KW-0378">Hydrolase</keyword>
<dbReference type="Pfam" id="PF13365">
    <property type="entry name" value="Trypsin_2"/>
    <property type="match status" value="1"/>
</dbReference>
<gene>
    <name evidence="18" type="ORF">H3H37_21720</name>
</gene>
<feature type="binding site" evidence="15">
    <location>
        <position position="182"/>
    </location>
    <ligand>
        <name>substrate</name>
    </ligand>
</feature>
<feature type="active site" description="Charge relay system" evidence="14">
    <location>
        <position position="152"/>
    </location>
</feature>
<evidence type="ECO:0000256" key="5">
    <source>
        <dbReference type="ARBA" id="ARBA00013958"/>
    </source>
</evidence>
<evidence type="ECO:0000256" key="3">
    <source>
        <dbReference type="ARBA" id="ARBA00010541"/>
    </source>
</evidence>
<dbReference type="CDD" id="cd10839">
    <property type="entry name" value="cpPDZ1_DegP-like"/>
    <property type="match status" value="1"/>
</dbReference>
<evidence type="ECO:0000256" key="16">
    <source>
        <dbReference type="SAM" id="SignalP"/>
    </source>
</evidence>
<dbReference type="PROSITE" id="PS50106">
    <property type="entry name" value="PDZ"/>
    <property type="match status" value="2"/>
</dbReference>
<evidence type="ECO:0000256" key="9">
    <source>
        <dbReference type="ARBA" id="ARBA00022764"/>
    </source>
</evidence>
<evidence type="ECO:0000313" key="18">
    <source>
        <dbReference type="EMBL" id="MBA5639681.1"/>
    </source>
</evidence>
<keyword evidence="12" id="KW-0346">Stress response</keyword>
<feature type="active site" description="Charge relay system" evidence="14">
    <location>
        <position position="254"/>
    </location>
</feature>
<dbReference type="NCBIfam" id="TIGR02037">
    <property type="entry name" value="degP_htrA_DO"/>
    <property type="match status" value="1"/>
</dbReference>
<keyword evidence="11" id="KW-0720">Serine protease</keyword>
<feature type="chain" id="PRO_5039292578" description="Probable periplasmic serine endoprotease DegP-like" evidence="16">
    <location>
        <begin position="33"/>
        <end position="505"/>
    </location>
</feature>
<dbReference type="InterPro" id="IPR011782">
    <property type="entry name" value="Pept_S1C_Do"/>
</dbReference>
<evidence type="ECO:0000256" key="10">
    <source>
        <dbReference type="ARBA" id="ARBA00022801"/>
    </source>
</evidence>
<feature type="domain" description="PDZ" evidence="17">
    <location>
        <begin position="310"/>
        <end position="389"/>
    </location>
</feature>
<comment type="caution">
    <text evidence="18">The sequence shown here is derived from an EMBL/GenBank/DDBJ whole genome shotgun (WGS) entry which is preliminary data.</text>
</comment>
<dbReference type="GO" id="GO:0006508">
    <property type="term" value="P:proteolysis"/>
    <property type="evidence" value="ECO:0007669"/>
    <property type="project" value="UniProtKB-KW"/>
</dbReference>
<keyword evidence="7 16" id="KW-0732">Signal</keyword>
<dbReference type="InterPro" id="IPR036034">
    <property type="entry name" value="PDZ_sf"/>
</dbReference>
<proteinExistence type="inferred from homology"/>
<dbReference type="GO" id="GO:0042597">
    <property type="term" value="C:periplasmic space"/>
    <property type="evidence" value="ECO:0007669"/>
    <property type="project" value="UniProtKB-SubCell"/>
</dbReference>
<feature type="domain" description="PDZ" evidence="17">
    <location>
        <begin position="405"/>
        <end position="495"/>
    </location>
</feature>
<evidence type="ECO:0000259" key="17">
    <source>
        <dbReference type="PROSITE" id="PS50106"/>
    </source>
</evidence>
<evidence type="ECO:0000256" key="1">
    <source>
        <dbReference type="ARBA" id="ARBA00001772"/>
    </source>
</evidence>
<dbReference type="RefSeq" id="WP_182166430.1">
    <property type="nucleotide sequence ID" value="NZ_JACEZT010000018.1"/>
</dbReference>
<dbReference type="SUPFAM" id="SSF50494">
    <property type="entry name" value="Trypsin-like serine proteases"/>
    <property type="match status" value="1"/>
</dbReference>
<dbReference type="Pfam" id="PF17820">
    <property type="entry name" value="PDZ_6"/>
    <property type="match status" value="1"/>
</dbReference>
<evidence type="ECO:0000256" key="15">
    <source>
        <dbReference type="PIRSR" id="PIRSR611782-2"/>
    </source>
</evidence>
<comment type="subcellular location">
    <subcellularLocation>
        <location evidence="2">Periplasm</location>
    </subcellularLocation>
</comment>
<dbReference type="PRINTS" id="PR00834">
    <property type="entry name" value="PROTEASES2C"/>
</dbReference>
<dbReference type="Pfam" id="PF13180">
    <property type="entry name" value="PDZ_2"/>
    <property type="match status" value="1"/>
</dbReference>